<comment type="caution">
    <text evidence="1">The sequence shown here is derived from an EMBL/GenBank/DDBJ whole genome shotgun (WGS) entry which is preliminary data.</text>
</comment>
<gene>
    <name evidence="1" type="ORF">E2C01_088475</name>
</gene>
<dbReference type="AlphaFoldDB" id="A0A5B7J9C7"/>
<dbReference type="EMBL" id="VSRR010094584">
    <property type="protein sequence ID" value="MPC93350.1"/>
    <property type="molecule type" value="Genomic_DNA"/>
</dbReference>
<protein>
    <submittedName>
        <fullName evidence="1">Uncharacterized protein</fullName>
    </submittedName>
</protein>
<sequence>MARRCNAVLASRYENLMHGGSSLRHERYPAPLSDVKRGHTLDYGGPPTLLHHTINVEGVRAAPAGPEGEMVEWWRVDSGEWWRGYEGEFMGRGLRTPGPSAVMAK</sequence>
<proteinExistence type="predicted"/>
<organism evidence="1 2">
    <name type="scientific">Portunus trituberculatus</name>
    <name type="common">Swimming crab</name>
    <name type="synonym">Neptunus trituberculatus</name>
    <dbReference type="NCBI Taxonomy" id="210409"/>
    <lineage>
        <taxon>Eukaryota</taxon>
        <taxon>Metazoa</taxon>
        <taxon>Ecdysozoa</taxon>
        <taxon>Arthropoda</taxon>
        <taxon>Crustacea</taxon>
        <taxon>Multicrustacea</taxon>
        <taxon>Malacostraca</taxon>
        <taxon>Eumalacostraca</taxon>
        <taxon>Eucarida</taxon>
        <taxon>Decapoda</taxon>
        <taxon>Pleocyemata</taxon>
        <taxon>Brachyura</taxon>
        <taxon>Eubrachyura</taxon>
        <taxon>Portunoidea</taxon>
        <taxon>Portunidae</taxon>
        <taxon>Portuninae</taxon>
        <taxon>Portunus</taxon>
    </lineage>
</organism>
<dbReference type="Proteomes" id="UP000324222">
    <property type="component" value="Unassembled WGS sequence"/>
</dbReference>
<keyword evidence="2" id="KW-1185">Reference proteome</keyword>
<reference evidence="1 2" key="1">
    <citation type="submission" date="2019-05" db="EMBL/GenBank/DDBJ databases">
        <title>Another draft genome of Portunus trituberculatus and its Hox gene families provides insights of decapod evolution.</title>
        <authorList>
            <person name="Jeong J.-H."/>
            <person name="Song I."/>
            <person name="Kim S."/>
            <person name="Choi T."/>
            <person name="Kim D."/>
            <person name="Ryu S."/>
            <person name="Kim W."/>
        </authorList>
    </citation>
    <scope>NUCLEOTIDE SEQUENCE [LARGE SCALE GENOMIC DNA]</scope>
    <source>
        <tissue evidence="1">Muscle</tissue>
    </source>
</reference>
<name>A0A5B7J9C7_PORTR</name>
<accession>A0A5B7J9C7</accession>
<evidence type="ECO:0000313" key="2">
    <source>
        <dbReference type="Proteomes" id="UP000324222"/>
    </source>
</evidence>
<evidence type="ECO:0000313" key="1">
    <source>
        <dbReference type="EMBL" id="MPC93350.1"/>
    </source>
</evidence>